<sequence>MTTKANGMNSFELINFEENNLMYSRQLLITKDIREGLDFLGKKLQRFIKSYFRILKSKQKSFQKSFQTNRLNLLYSKSTLDDLDKTIKCIKRTEQALSKWETKIQCDIVNITLLLDKYDCVKLTLKNNLSNNSQNPFGFFETNLVIAKRKSNLNLHDPIRMISNLSDRITPLESAYEDVAHMFTANPINMDVSSAEFTIPSIEIDNFLLNLDQKNNDCNNTNNHAHGSTIYS</sequence>
<name>A0ABD2W6W6_9HYME</name>
<evidence type="ECO:0000313" key="1">
    <source>
        <dbReference type="EMBL" id="KAL3388795.1"/>
    </source>
</evidence>
<accession>A0ABD2W6W6</accession>
<comment type="caution">
    <text evidence="1">The sequence shown here is derived from an EMBL/GenBank/DDBJ whole genome shotgun (WGS) entry which is preliminary data.</text>
</comment>
<organism evidence="1 2">
    <name type="scientific">Trichogramma kaykai</name>
    <dbReference type="NCBI Taxonomy" id="54128"/>
    <lineage>
        <taxon>Eukaryota</taxon>
        <taxon>Metazoa</taxon>
        <taxon>Ecdysozoa</taxon>
        <taxon>Arthropoda</taxon>
        <taxon>Hexapoda</taxon>
        <taxon>Insecta</taxon>
        <taxon>Pterygota</taxon>
        <taxon>Neoptera</taxon>
        <taxon>Endopterygota</taxon>
        <taxon>Hymenoptera</taxon>
        <taxon>Apocrita</taxon>
        <taxon>Proctotrupomorpha</taxon>
        <taxon>Chalcidoidea</taxon>
        <taxon>Trichogrammatidae</taxon>
        <taxon>Trichogramma</taxon>
    </lineage>
</organism>
<dbReference type="EMBL" id="JBJJXI010000128">
    <property type="protein sequence ID" value="KAL3388795.1"/>
    <property type="molecule type" value="Genomic_DNA"/>
</dbReference>
<dbReference type="AlphaFoldDB" id="A0ABD2W6W6"/>
<evidence type="ECO:0000313" key="2">
    <source>
        <dbReference type="Proteomes" id="UP001627154"/>
    </source>
</evidence>
<keyword evidence="2" id="KW-1185">Reference proteome</keyword>
<dbReference type="Proteomes" id="UP001627154">
    <property type="component" value="Unassembled WGS sequence"/>
</dbReference>
<gene>
    <name evidence="1" type="ORF">TKK_016217</name>
</gene>
<proteinExistence type="predicted"/>
<protein>
    <submittedName>
        <fullName evidence="1">Uncharacterized protein</fullName>
    </submittedName>
</protein>
<reference evidence="1 2" key="1">
    <citation type="journal article" date="2024" name="bioRxiv">
        <title>A reference genome for Trichogramma kaykai: A tiny desert-dwelling parasitoid wasp with competing sex-ratio distorters.</title>
        <authorList>
            <person name="Culotta J."/>
            <person name="Lindsey A.R."/>
        </authorList>
    </citation>
    <scope>NUCLEOTIDE SEQUENCE [LARGE SCALE GENOMIC DNA]</scope>
    <source>
        <strain evidence="1 2">KSX58</strain>
    </source>
</reference>